<reference evidence="3" key="1">
    <citation type="journal article" date="2023" name="Mol. Phylogenet. Evol.">
        <title>Genome-scale phylogeny and comparative genomics of the fungal order Sordariales.</title>
        <authorList>
            <person name="Hensen N."/>
            <person name="Bonometti L."/>
            <person name="Westerberg I."/>
            <person name="Brannstrom I.O."/>
            <person name="Guillou S."/>
            <person name="Cros-Aarteil S."/>
            <person name="Calhoun S."/>
            <person name="Haridas S."/>
            <person name="Kuo A."/>
            <person name="Mondo S."/>
            <person name="Pangilinan J."/>
            <person name="Riley R."/>
            <person name="LaButti K."/>
            <person name="Andreopoulos B."/>
            <person name="Lipzen A."/>
            <person name="Chen C."/>
            <person name="Yan M."/>
            <person name="Daum C."/>
            <person name="Ng V."/>
            <person name="Clum A."/>
            <person name="Steindorff A."/>
            <person name="Ohm R.A."/>
            <person name="Martin F."/>
            <person name="Silar P."/>
            <person name="Natvig D.O."/>
            <person name="Lalanne C."/>
            <person name="Gautier V."/>
            <person name="Ament-Velasquez S.L."/>
            <person name="Kruys A."/>
            <person name="Hutchinson M.I."/>
            <person name="Powell A.J."/>
            <person name="Barry K."/>
            <person name="Miller A.N."/>
            <person name="Grigoriev I.V."/>
            <person name="Debuchy R."/>
            <person name="Gladieux P."/>
            <person name="Hiltunen Thoren M."/>
            <person name="Johannesson H."/>
        </authorList>
    </citation>
    <scope>NUCLEOTIDE SEQUENCE</scope>
    <source>
        <strain evidence="3">PSN324</strain>
    </source>
</reference>
<name>A0AAV9I2X1_9PEZI</name>
<keyword evidence="2" id="KW-0812">Transmembrane</keyword>
<evidence type="ECO:0000256" key="1">
    <source>
        <dbReference type="SAM" id="MobiDB-lite"/>
    </source>
</evidence>
<dbReference type="AlphaFoldDB" id="A0AAV9I2X1"/>
<feature type="compositionally biased region" description="Basic and acidic residues" evidence="1">
    <location>
        <begin position="1"/>
        <end position="14"/>
    </location>
</feature>
<proteinExistence type="predicted"/>
<feature type="region of interest" description="Disordered" evidence="1">
    <location>
        <begin position="1"/>
        <end position="43"/>
    </location>
</feature>
<feature type="transmembrane region" description="Helical" evidence="2">
    <location>
        <begin position="60"/>
        <end position="79"/>
    </location>
</feature>
<comment type="caution">
    <text evidence="3">The sequence shown here is derived from an EMBL/GenBank/DDBJ whole genome shotgun (WGS) entry which is preliminary data.</text>
</comment>
<reference evidence="3" key="2">
    <citation type="submission" date="2023-06" db="EMBL/GenBank/DDBJ databases">
        <authorList>
            <consortium name="Lawrence Berkeley National Laboratory"/>
            <person name="Mondo S.J."/>
            <person name="Hensen N."/>
            <person name="Bonometti L."/>
            <person name="Westerberg I."/>
            <person name="Brannstrom I.O."/>
            <person name="Guillou S."/>
            <person name="Cros-Aarteil S."/>
            <person name="Calhoun S."/>
            <person name="Haridas S."/>
            <person name="Kuo A."/>
            <person name="Pangilinan J."/>
            <person name="Riley R."/>
            <person name="Labutti K."/>
            <person name="Andreopoulos B."/>
            <person name="Lipzen A."/>
            <person name="Chen C."/>
            <person name="Yanf M."/>
            <person name="Daum C."/>
            <person name="Ng V."/>
            <person name="Clum A."/>
            <person name="Steindorff A."/>
            <person name="Ohm R."/>
            <person name="Martin F."/>
            <person name="Silar P."/>
            <person name="Natvig D."/>
            <person name="Lalanne C."/>
            <person name="Gautier V."/>
            <person name="Ament-Velasquez S.L."/>
            <person name="Kruys A."/>
            <person name="Hutchinson M.I."/>
            <person name="Powell A.J."/>
            <person name="Barry K."/>
            <person name="Miller A.N."/>
            <person name="Grigoriev I.V."/>
            <person name="Debuchy R."/>
            <person name="Gladieux P."/>
            <person name="Thoren M.H."/>
            <person name="Johannesson H."/>
        </authorList>
    </citation>
    <scope>NUCLEOTIDE SEQUENCE</scope>
    <source>
        <strain evidence="3">PSN324</strain>
    </source>
</reference>
<keyword evidence="2" id="KW-1133">Transmembrane helix</keyword>
<evidence type="ECO:0000313" key="4">
    <source>
        <dbReference type="Proteomes" id="UP001321749"/>
    </source>
</evidence>
<keyword evidence="2" id="KW-0472">Membrane</keyword>
<dbReference type="Proteomes" id="UP001321749">
    <property type="component" value="Unassembled WGS sequence"/>
</dbReference>
<sequence>MSPRIREKTGSDGLRRRRRSISPPGQREDETPPPPYREHQEVSRSREVFGSVAQHAKATLAFLISLCAVSYLVILGFSITTGSLTESLSPICRLPGVSSLNLPICLPKSPIDAEEKQKKQPLDIDPFLEIQGEFARTVELALRELDITEYDKALEDLKSAGLGEKEEALPHYPNFLGFMKSARQQFDEFHEELASTVSALSTLCGKAAAELTEESTDGLPSWANWNVWKHWILSQFKPGEVHEEWVLDTYATHLGRVFEEVSAVVGDGLRVVKGLDEAGDHFKKVHDIVQEEKEKLDAKKGRFDALAKWLGAGGPDDDKTGEQFDLVGKIDQQHSKTRKQVGELVTRLQDILAQLYALTKVGPFGQEVNQPLEHYRKKIEAQGDNLEATKIRIARFKNPE</sequence>
<gene>
    <name evidence="3" type="ORF">QBC42DRAFT_194578</name>
</gene>
<feature type="compositionally biased region" description="Basic and acidic residues" evidence="1">
    <location>
        <begin position="26"/>
        <end position="43"/>
    </location>
</feature>
<dbReference type="EMBL" id="MU864938">
    <property type="protein sequence ID" value="KAK4465606.1"/>
    <property type="molecule type" value="Genomic_DNA"/>
</dbReference>
<protein>
    <submittedName>
        <fullName evidence="3">Uncharacterized protein</fullName>
    </submittedName>
</protein>
<accession>A0AAV9I2X1</accession>
<evidence type="ECO:0000313" key="3">
    <source>
        <dbReference type="EMBL" id="KAK4465606.1"/>
    </source>
</evidence>
<keyword evidence="4" id="KW-1185">Reference proteome</keyword>
<organism evidence="3 4">
    <name type="scientific">Cladorrhinum samala</name>
    <dbReference type="NCBI Taxonomy" id="585594"/>
    <lineage>
        <taxon>Eukaryota</taxon>
        <taxon>Fungi</taxon>
        <taxon>Dikarya</taxon>
        <taxon>Ascomycota</taxon>
        <taxon>Pezizomycotina</taxon>
        <taxon>Sordariomycetes</taxon>
        <taxon>Sordariomycetidae</taxon>
        <taxon>Sordariales</taxon>
        <taxon>Podosporaceae</taxon>
        <taxon>Cladorrhinum</taxon>
    </lineage>
</organism>
<evidence type="ECO:0000256" key="2">
    <source>
        <dbReference type="SAM" id="Phobius"/>
    </source>
</evidence>